<evidence type="ECO:0000313" key="3">
    <source>
        <dbReference type="EMBL" id="CUG89476.1"/>
    </source>
</evidence>
<name>A0A0S4JGP1_BODSA</name>
<keyword evidence="2" id="KW-1133">Transmembrane helix</keyword>
<proteinExistence type="predicted"/>
<dbReference type="EMBL" id="CYKH01001742">
    <property type="protein sequence ID" value="CUG89476.1"/>
    <property type="molecule type" value="Genomic_DNA"/>
</dbReference>
<feature type="transmembrane region" description="Helical" evidence="2">
    <location>
        <begin position="12"/>
        <end position="33"/>
    </location>
</feature>
<reference evidence="4" key="1">
    <citation type="submission" date="2015-09" db="EMBL/GenBank/DDBJ databases">
        <authorList>
            <consortium name="Pathogen Informatics"/>
        </authorList>
    </citation>
    <scope>NUCLEOTIDE SEQUENCE [LARGE SCALE GENOMIC DNA]</scope>
    <source>
        <strain evidence="4">Lake Konstanz</strain>
    </source>
</reference>
<accession>A0A0S4JGP1</accession>
<evidence type="ECO:0000313" key="4">
    <source>
        <dbReference type="Proteomes" id="UP000051952"/>
    </source>
</evidence>
<organism evidence="3 4">
    <name type="scientific">Bodo saltans</name>
    <name type="common">Flagellated protozoan</name>
    <dbReference type="NCBI Taxonomy" id="75058"/>
    <lineage>
        <taxon>Eukaryota</taxon>
        <taxon>Discoba</taxon>
        <taxon>Euglenozoa</taxon>
        <taxon>Kinetoplastea</taxon>
        <taxon>Metakinetoplastina</taxon>
        <taxon>Eubodonida</taxon>
        <taxon>Bodonidae</taxon>
        <taxon>Bodo</taxon>
    </lineage>
</organism>
<gene>
    <name evidence="3" type="ORF">BSAL_21475</name>
</gene>
<evidence type="ECO:0000256" key="2">
    <source>
        <dbReference type="SAM" id="Phobius"/>
    </source>
</evidence>
<feature type="region of interest" description="Disordered" evidence="1">
    <location>
        <begin position="38"/>
        <end position="68"/>
    </location>
</feature>
<keyword evidence="2" id="KW-0472">Membrane</keyword>
<feature type="non-terminal residue" evidence="3">
    <location>
        <position position="230"/>
    </location>
</feature>
<dbReference type="AlphaFoldDB" id="A0A0S4JGP1"/>
<dbReference type="Proteomes" id="UP000051952">
    <property type="component" value="Unassembled WGS sequence"/>
</dbReference>
<dbReference type="VEuPathDB" id="TriTrypDB:BSAL_21475"/>
<sequence>MAQHRVVKRYAVTVGTVVLCLFMSVALVVPSMLSSRHNSQRGSELQVPPPSESMPSEEGMNDAPSGAKTEHFTWSGGGVLGRSEAAANVLLEEWHVKIRDSLGAVISNPFKMSKDALLSIATEFQRNATNIVLDNADCLRAMAPADLLLCHAWAASTHHVGGAPRLFHNNTLASMCAHTMACGVWARGRYSTRLNATFLNSIFQQVVADTGAASQRAPLVRNVVHRGGTG</sequence>
<evidence type="ECO:0000256" key="1">
    <source>
        <dbReference type="SAM" id="MobiDB-lite"/>
    </source>
</evidence>
<keyword evidence="2" id="KW-0812">Transmembrane</keyword>
<keyword evidence="4" id="KW-1185">Reference proteome</keyword>
<protein>
    <submittedName>
        <fullName evidence="3">Membrane-associated protein, putative</fullName>
    </submittedName>
</protein>